<dbReference type="AlphaFoldDB" id="A0A4C1VJR9"/>
<organism evidence="1 2">
    <name type="scientific">Eumeta variegata</name>
    <name type="common">Bagworm moth</name>
    <name type="synonym">Eumeta japonica</name>
    <dbReference type="NCBI Taxonomy" id="151549"/>
    <lineage>
        <taxon>Eukaryota</taxon>
        <taxon>Metazoa</taxon>
        <taxon>Ecdysozoa</taxon>
        <taxon>Arthropoda</taxon>
        <taxon>Hexapoda</taxon>
        <taxon>Insecta</taxon>
        <taxon>Pterygota</taxon>
        <taxon>Neoptera</taxon>
        <taxon>Endopterygota</taxon>
        <taxon>Lepidoptera</taxon>
        <taxon>Glossata</taxon>
        <taxon>Ditrysia</taxon>
        <taxon>Tineoidea</taxon>
        <taxon>Psychidae</taxon>
        <taxon>Oiketicinae</taxon>
        <taxon>Eumeta</taxon>
    </lineage>
</organism>
<evidence type="ECO:0000313" key="2">
    <source>
        <dbReference type="Proteomes" id="UP000299102"/>
    </source>
</evidence>
<accession>A0A4C1VJR9</accession>
<name>A0A4C1VJR9_EUMVA</name>
<proteinExistence type="predicted"/>
<reference evidence="1 2" key="1">
    <citation type="journal article" date="2019" name="Commun. Biol.">
        <title>The bagworm genome reveals a unique fibroin gene that provides high tensile strength.</title>
        <authorList>
            <person name="Kono N."/>
            <person name="Nakamura H."/>
            <person name="Ohtoshi R."/>
            <person name="Tomita M."/>
            <person name="Numata K."/>
            <person name="Arakawa K."/>
        </authorList>
    </citation>
    <scope>NUCLEOTIDE SEQUENCE [LARGE SCALE GENOMIC DNA]</scope>
</reference>
<sequence>MTMVPLWSDLEASSQEIVGKLENIILKGGRIKKCGWRVKGSCGWDVDLVDNYICKEQGVRCGVGPGVGAASVGRGALFNQHAAVCVGHKPRNQLIRRRYRGRPAFALS</sequence>
<dbReference type="Proteomes" id="UP000299102">
    <property type="component" value="Unassembled WGS sequence"/>
</dbReference>
<gene>
    <name evidence="1" type="ORF">EVAR_33581_1</name>
</gene>
<evidence type="ECO:0000313" key="1">
    <source>
        <dbReference type="EMBL" id="GBP38830.1"/>
    </source>
</evidence>
<comment type="caution">
    <text evidence="1">The sequence shown here is derived from an EMBL/GenBank/DDBJ whole genome shotgun (WGS) entry which is preliminary data.</text>
</comment>
<dbReference type="EMBL" id="BGZK01000354">
    <property type="protein sequence ID" value="GBP38830.1"/>
    <property type="molecule type" value="Genomic_DNA"/>
</dbReference>
<protein>
    <submittedName>
        <fullName evidence="1">Uncharacterized protein</fullName>
    </submittedName>
</protein>
<keyword evidence="2" id="KW-1185">Reference proteome</keyword>